<dbReference type="Proteomes" id="UP000805649">
    <property type="component" value="Unassembled WGS sequence"/>
</dbReference>
<name>A0ACC3YMW4_COLTU</name>
<dbReference type="EMBL" id="VUJX02000008">
    <property type="protein sequence ID" value="KAL0933239.1"/>
    <property type="molecule type" value="Genomic_DNA"/>
</dbReference>
<protein>
    <submittedName>
        <fullName evidence="1">HMG box protein</fullName>
    </submittedName>
</protein>
<organism evidence="1 2">
    <name type="scientific">Colletotrichum truncatum</name>
    <name type="common">Anthracnose fungus</name>
    <name type="synonym">Colletotrichum capsici</name>
    <dbReference type="NCBI Taxonomy" id="5467"/>
    <lineage>
        <taxon>Eukaryota</taxon>
        <taxon>Fungi</taxon>
        <taxon>Dikarya</taxon>
        <taxon>Ascomycota</taxon>
        <taxon>Pezizomycotina</taxon>
        <taxon>Sordariomycetes</taxon>
        <taxon>Hypocreomycetidae</taxon>
        <taxon>Glomerellales</taxon>
        <taxon>Glomerellaceae</taxon>
        <taxon>Colletotrichum</taxon>
        <taxon>Colletotrichum truncatum species complex</taxon>
    </lineage>
</organism>
<gene>
    <name evidence="1" type="ORF">CTRU02_212202</name>
</gene>
<evidence type="ECO:0000313" key="1">
    <source>
        <dbReference type="EMBL" id="KAL0933239.1"/>
    </source>
</evidence>
<proteinExistence type="predicted"/>
<evidence type="ECO:0000313" key="2">
    <source>
        <dbReference type="Proteomes" id="UP000805649"/>
    </source>
</evidence>
<reference evidence="1 2" key="1">
    <citation type="journal article" date="2020" name="Phytopathology">
        <title>Genome Sequence Resources of Colletotrichum truncatum, C. plurivorum, C. musicola, and C. sojae: Four Species Pathogenic to Soybean (Glycine max).</title>
        <authorList>
            <person name="Rogerio F."/>
            <person name="Boufleur T.R."/>
            <person name="Ciampi-Guillardi M."/>
            <person name="Sukno S.A."/>
            <person name="Thon M.R."/>
            <person name="Massola Junior N.S."/>
            <person name="Baroncelli R."/>
        </authorList>
    </citation>
    <scope>NUCLEOTIDE SEQUENCE [LARGE SCALE GENOMIC DNA]</scope>
    <source>
        <strain evidence="1 2">CMES1059</strain>
    </source>
</reference>
<accession>A0ACC3YMW4</accession>
<sequence>MPAHYDTPRKARLRGAYEFLEAKGLKYKKKELFSHFGVSERIGRRLLAEDISDATADRRRHNNPTFPETRGRKKLSSNEALSSSEELVDTEGFEAKRLPREAMPANRDTQKACHTRGRAKRIAKQVAHIDEETATRGLQHTESALRARPLASDWHDVVFSDECHFGFADERPSHIARTPNTCSDPSNLEERQEPDESERKAIYCWAAIGYGFKSSLVWYEVPTNQNGKMNQKVAIEAILEPHVKQRLQEAEAEGQYFVLEEDDESGHGPGLPIKARTWKDTNGLDYFFDCPRNPELSPIENAWSIPKHWVRNTPDWDYETLKQLTEAVWQTIKPETIDRWIDSMPKRLNQVIESQ</sequence>
<keyword evidence="2" id="KW-1185">Reference proteome</keyword>
<comment type="caution">
    <text evidence="1">The sequence shown here is derived from an EMBL/GenBank/DDBJ whole genome shotgun (WGS) entry which is preliminary data.</text>
</comment>